<name>A0A1Y0IFL7_9GAMM</name>
<organism evidence="11 12">
    <name type="scientific">Oleiphilus messinensis</name>
    <dbReference type="NCBI Taxonomy" id="141451"/>
    <lineage>
        <taxon>Bacteria</taxon>
        <taxon>Pseudomonadati</taxon>
        <taxon>Pseudomonadota</taxon>
        <taxon>Gammaproteobacteria</taxon>
        <taxon>Oceanospirillales</taxon>
        <taxon>Oleiphilaceae</taxon>
        <taxon>Oleiphilus</taxon>
    </lineage>
</organism>
<feature type="transmembrane region" description="Helical" evidence="9">
    <location>
        <begin position="118"/>
        <end position="136"/>
    </location>
</feature>
<evidence type="ECO:0000256" key="2">
    <source>
        <dbReference type="ARBA" id="ARBA00022448"/>
    </source>
</evidence>
<reference evidence="11 12" key="1">
    <citation type="submission" date="2017-05" db="EMBL/GenBank/DDBJ databases">
        <title>Genomic insights into alkan degradation activity of Oleiphilus messinensis.</title>
        <authorList>
            <person name="Kozyavkin S.A."/>
            <person name="Slesarev A.I."/>
            <person name="Golyshin P.N."/>
            <person name="Korzhenkov A."/>
            <person name="Golyshina O.N."/>
            <person name="Toshchakov S.V."/>
        </authorList>
    </citation>
    <scope>NUCLEOTIDE SEQUENCE [LARGE SCALE GENOMIC DNA]</scope>
    <source>
        <strain evidence="11 12">ME102</strain>
    </source>
</reference>
<comment type="subcellular location">
    <subcellularLocation>
        <location evidence="1">Membrane</location>
        <topology evidence="1">Multi-pass membrane protein</topology>
    </subcellularLocation>
</comment>
<keyword evidence="4 9" id="KW-1133">Transmembrane helix</keyword>
<keyword evidence="7" id="KW-0407">Ion channel</keyword>
<keyword evidence="3 9" id="KW-0812">Transmembrane</keyword>
<gene>
    <name evidence="11" type="ORF">OLMES_4147</name>
</gene>
<dbReference type="PRINTS" id="PR00169">
    <property type="entry name" value="KCHANNEL"/>
</dbReference>
<evidence type="ECO:0000256" key="8">
    <source>
        <dbReference type="SAM" id="Coils"/>
    </source>
</evidence>
<dbReference type="InterPro" id="IPR013099">
    <property type="entry name" value="K_chnl_dom"/>
</dbReference>
<feature type="transmembrane region" description="Helical" evidence="9">
    <location>
        <begin position="69"/>
        <end position="86"/>
    </location>
</feature>
<keyword evidence="5" id="KW-0406">Ion transport</keyword>
<sequence>MPATPKQLQRHFPALIGLAGVSPTESAGAIKVARMLDGPMVIMAVWIIIEWYLEASGHLSTAVVHVTDWIIWTFFIFETTALTILVNDKKNYLVSNWVNLLIIFLGFPVIWVEFPSATMLRVLRLIVMFGFLVQISTTARRILSRNHLGTTLIVGFVVMVMSGFLIAGLDPAFSSPWEGIWWAWVTVTTVGYGDFVPVSTAGRLFGAFLILMGIGLFSLLTANFSAFFVSRDEAEMIRRENKILAKLDRLENKLEHLEEKIEEMRTVSGSPNSEKKEKR</sequence>
<keyword evidence="8" id="KW-0175">Coiled coil</keyword>
<evidence type="ECO:0000259" key="10">
    <source>
        <dbReference type="Pfam" id="PF07885"/>
    </source>
</evidence>
<dbReference type="GO" id="GO:0001508">
    <property type="term" value="P:action potential"/>
    <property type="evidence" value="ECO:0007669"/>
    <property type="project" value="TreeGrafter"/>
</dbReference>
<accession>A0A1Y0IFL7</accession>
<dbReference type="RefSeq" id="WP_087462970.1">
    <property type="nucleotide sequence ID" value="NZ_CP021425.1"/>
</dbReference>
<protein>
    <submittedName>
        <fullName evidence="11">Kef-type K+ transport system NAD-binding protein</fullName>
    </submittedName>
</protein>
<feature type="domain" description="Potassium channel" evidence="10">
    <location>
        <begin position="157"/>
        <end position="229"/>
    </location>
</feature>
<dbReference type="GO" id="GO:0005249">
    <property type="term" value="F:voltage-gated potassium channel activity"/>
    <property type="evidence" value="ECO:0007669"/>
    <property type="project" value="InterPro"/>
</dbReference>
<evidence type="ECO:0000313" key="11">
    <source>
        <dbReference type="EMBL" id="ARU58164.1"/>
    </source>
</evidence>
<feature type="transmembrane region" description="Helical" evidence="9">
    <location>
        <begin position="32"/>
        <end position="49"/>
    </location>
</feature>
<feature type="transmembrane region" description="Helical" evidence="9">
    <location>
        <begin position="148"/>
        <end position="169"/>
    </location>
</feature>
<dbReference type="PANTHER" id="PTHR11537:SF254">
    <property type="entry name" value="POTASSIUM VOLTAGE-GATED CHANNEL PROTEIN SHAB"/>
    <property type="match status" value="1"/>
</dbReference>
<feature type="transmembrane region" description="Helical" evidence="9">
    <location>
        <begin position="93"/>
        <end position="112"/>
    </location>
</feature>
<keyword evidence="2" id="KW-0813">Transport</keyword>
<evidence type="ECO:0000256" key="9">
    <source>
        <dbReference type="SAM" id="Phobius"/>
    </source>
</evidence>
<feature type="transmembrane region" description="Helical" evidence="9">
    <location>
        <begin position="204"/>
        <end position="229"/>
    </location>
</feature>
<evidence type="ECO:0000256" key="1">
    <source>
        <dbReference type="ARBA" id="ARBA00004141"/>
    </source>
</evidence>
<keyword evidence="6 9" id="KW-0472">Membrane</keyword>
<evidence type="ECO:0000256" key="3">
    <source>
        <dbReference type="ARBA" id="ARBA00022692"/>
    </source>
</evidence>
<evidence type="ECO:0000256" key="4">
    <source>
        <dbReference type="ARBA" id="ARBA00022989"/>
    </source>
</evidence>
<dbReference type="EMBL" id="CP021425">
    <property type="protein sequence ID" value="ARU58164.1"/>
    <property type="molecule type" value="Genomic_DNA"/>
</dbReference>
<dbReference type="InterPro" id="IPR027359">
    <property type="entry name" value="Volt_channel_dom_sf"/>
</dbReference>
<feature type="coiled-coil region" evidence="8">
    <location>
        <begin position="240"/>
        <end position="267"/>
    </location>
</feature>
<evidence type="ECO:0000313" key="12">
    <source>
        <dbReference type="Proteomes" id="UP000196027"/>
    </source>
</evidence>
<evidence type="ECO:0000256" key="5">
    <source>
        <dbReference type="ARBA" id="ARBA00023065"/>
    </source>
</evidence>
<dbReference type="Proteomes" id="UP000196027">
    <property type="component" value="Chromosome"/>
</dbReference>
<dbReference type="Pfam" id="PF07885">
    <property type="entry name" value="Ion_trans_2"/>
    <property type="match status" value="1"/>
</dbReference>
<evidence type="ECO:0000256" key="7">
    <source>
        <dbReference type="ARBA" id="ARBA00023303"/>
    </source>
</evidence>
<dbReference type="AlphaFoldDB" id="A0A1Y0IFL7"/>
<dbReference type="Gene3D" id="1.20.120.350">
    <property type="entry name" value="Voltage-gated potassium channels. Chain C"/>
    <property type="match status" value="1"/>
</dbReference>
<dbReference type="OrthoDB" id="9813518at2"/>
<keyword evidence="12" id="KW-1185">Reference proteome</keyword>
<dbReference type="GO" id="GO:0008076">
    <property type="term" value="C:voltage-gated potassium channel complex"/>
    <property type="evidence" value="ECO:0007669"/>
    <property type="project" value="InterPro"/>
</dbReference>
<proteinExistence type="predicted"/>
<dbReference type="KEGG" id="ome:OLMES_4147"/>
<dbReference type="Gene3D" id="1.10.287.70">
    <property type="match status" value="1"/>
</dbReference>
<dbReference type="InterPro" id="IPR028325">
    <property type="entry name" value="VG_K_chnl"/>
</dbReference>
<dbReference type="PANTHER" id="PTHR11537">
    <property type="entry name" value="VOLTAGE-GATED POTASSIUM CHANNEL"/>
    <property type="match status" value="1"/>
</dbReference>
<dbReference type="SUPFAM" id="SSF81324">
    <property type="entry name" value="Voltage-gated potassium channels"/>
    <property type="match status" value="1"/>
</dbReference>
<evidence type="ECO:0000256" key="6">
    <source>
        <dbReference type="ARBA" id="ARBA00023136"/>
    </source>
</evidence>